<gene>
    <name evidence="4" type="ORF">JR316_000059</name>
</gene>
<sequence>MDRLKHLKQLIVLSAIIVSTTASPSGVHEARQATSSLPSGWSAIGCFSDSTDARTLRTAAFTDVTGMTIESCLAFCVPAGYKYAGVEFSRECYCDNNIESPGAPIDASACSMPCTGNSGEICGGSNAINIFQSTPAPPLPSGWEAVGCFSDSTDSRTLRVASFTDVTGMTIESCLEFCTPAGYKYAGLEFARECYCDNVIESPGAPIAASSCSTLCTGSGVEICGGSNALSVFQTTEVTPPPPPPASIKQTAGTFNYVGCFTDAVNGVPRSLATKVMGGDATAETCTAACKTAGFALAGLEFGGECWCDHYMARANHVPDSDCNSVCDADHTELCGAGNRLAVYQDTTATQLSFQNCIPSSLITPNSQTPYDFTFIMSPGPAGGSPVPLALIPNGDPFPIHAGATTEQFWQLSGRTFVPTTLTPKQPVEFALNGGFIDPDQVTQQFNQPIQPEPGSPMQFEATGIAVDDFSGYCAMPNPSITFGSLFGPPVLGVTADGGITGQSNIWSSCQSSPGPLDPIFQASAPRNVNCTSVFLEMPPI</sequence>
<dbReference type="Pfam" id="PF01822">
    <property type="entry name" value="WSC"/>
    <property type="match status" value="3"/>
</dbReference>
<dbReference type="OrthoDB" id="5985073at2759"/>
<protein>
    <recommendedName>
        <fullName evidence="3">WSC domain-containing protein</fullName>
    </recommendedName>
</protein>
<dbReference type="PANTHER" id="PTHR45964:SF5">
    <property type="entry name" value="WSCD FAMILY MEMBER CG9164"/>
    <property type="match status" value="1"/>
</dbReference>
<feature type="chain" id="PRO_5034065029" description="WSC domain-containing protein" evidence="2">
    <location>
        <begin position="23"/>
        <end position="541"/>
    </location>
</feature>
<dbReference type="EMBL" id="JAFIQS010000001">
    <property type="protein sequence ID" value="KAG5173404.1"/>
    <property type="molecule type" value="Genomic_DNA"/>
</dbReference>
<reference evidence="4" key="1">
    <citation type="submission" date="2021-02" db="EMBL/GenBank/DDBJ databases">
        <title>Psilocybe cubensis genome.</title>
        <authorList>
            <person name="Mckernan K.J."/>
            <person name="Crawford S."/>
            <person name="Trippe A."/>
            <person name="Kane L.T."/>
            <person name="Mclaughlin S."/>
        </authorList>
    </citation>
    <scope>NUCLEOTIDE SEQUENCE [LARGE SCALE GENOMIC DNA]</scope>
    <source>
        <strain evidence="4">MGC-MH-2018</strain>
    </source>
</reference>
<feature type="signal peptide" evidence="2">
    <location>
        <begin position="1"/>
        <end position="22"/>
    </location>
</feature>
<dbReference type="InterPro" id="IPR051589">
    <property type="entry name" value="Sialate-O-sulfotransferase"/>
</dbReference>
<dbReference type="SMART" id="SM00321">
    <property type="entry name" value="WSC"/>
    <property type="match status" value="3"/>
</dbReference>
<feature type="domain" description="WSC" evidence="3">
    <location>
        <begin position="254"/>
        <end position="347"/>
    </location>
</feature>
<keyword evidence="2" id="KW-0732">Signal</keyword>
<comment type="caution">
    <text evidence="4">The sequence shown here is derived from an EMBL/GenBank/DDBJ whole genome shotgun (WGS) entry which is preliminary data.</text>
</comment>
<dbReference type="InterPro" id="IPR002889">
    <property type="entry name" value="WSC_carb-bd"/>
</dbReference>
<evidence type="ECO:0000259" key="3">
    <source>
        <dbReference type="PROSITE" id="PS51212"/>
    </source>
</evidence>
<feature type="domain" description="WSC" evidence="3">
    <location>
        <begin position="142"/>
        <end position="236"/>
    </location>
</feature>
<evidence type="ECO:0000313" key="4">
    <source>
        <dbReference type="EMBL" id="KAG5173404.1"/>
    </source>
</evidence>
<organism evidence="4">
    <name type="scientific">Psilocybe cubensis</name>
    <name type="common">Psychedelic mushroom</name>
    <name type="synonym">Stropharia cubensis</name>
    <dbReference type="NCBI Taxonomy" id="181762"/>
    <lineage>
        <taxon>Eukaryota</taxon>
        <taxon>Fungi</taxon>
        <taxon>Dikarya</taxon>
        <taxon>Basidiomycota</taxon>
        <taxon>Agaricomycotina</taxon>
        <taxon>Agaricomycetes</taxon>
        <taxon>Agaricomycetidae</taxon>
        <taxon>Agaricales</taxon>
        <taxon>Agaricineae</taxon>
        <taxon>Strophariaceae</taxon>
        <taxon>Psilocybe</taxon>
    </lineage>
</organism>
<dbReference type="PANTHER" id="PTHR45964">
    <property type="entry name" value="WSCD FAMILY MEMBER CG9164"/>
    <property type="match status" value="1"/>
</dbReference>
<name>A0A8H8CQS6_PSICU</name>
<evidence type="ECO:0000256" key="2">
    <source>
        <dbReference type="SAM" id="SignalP"/>
    </source>
</evidence>
<feature type="domain" description="WSC" evidence="3">
    <location>
        <begin position="40"/>
        <end position="134"/>
    </location>
</feature>
<keyword evidence="1" id="KW-0677">Repeat</keyword>
<accession>A0A8H8CQS6</accession>
<dbReference type="PROSITE" id="PS51212">
    <property type="entry name" value="WSC"/>
    <property type="match status" value="3"/>
</dbReference>
<evidence type="ECO:0000256" key="1">
    <source>
        <dbReference type="ARBA" id="ARBA00022737"/>
    </source>
</evidence>
<dbReference type="AlphaFoldDB" id="A0A8H8CQS6"/>
<proteinExistence type="predicted"/>